<proteinExistence type="predicted"/>
<name>A0ABW3AE19_9MICO</name>
<feature type="region of interest" description="Disordered" evidence="2">
    <location>
        <begin position="1"/>
        <end position="62"/>
    </location>
</feature>
<reference evidence="5" key="1">
    <citation type="journal article" date="2019" name="Int. J. Syst. Evol. Microbiol.">
        <title>The Global Catalogue of Microorganisms (GCM) 10K type strain sequencing project: providing services to taxonomists for standard genome sequencing and annotation.</title>
        <authorList>
            <consortium name="The Broad Institute Genomics Platform"/>
            <consortium name="The Broad Institute Genome Sequencing Center for Infectious Disease"/>
            <person name="Wu L."/>
            <person name="Ma J."/>
        </authorList>
    </citation>
    <scope>NUCLEOTIDE SEQUENCE [LARGE SCALE GENOMIC DNA]</scope>
    <source>
        <strain evidence="5">CCUG 54523</strain>
    </source>
</reference>
<feature type="compositionally biased region" description="Low complexity" evidence="2">
    <location>
        <begin position="73"/>
        <end position="82"/>
    </location>
</feature>
<gene>
    <name evidence="4" type="ORF">ACFQ0P_02485</name>
</gene>
<evidence type="ECO:0000256" key="2">
    <source>
        <dbReference type="SAM" id="MobiDB-lite"/>
    </source>
</evidence>
<dbReference type="RefSeq" id="WP_204980139.1">
    <property type="nucleotide sequence ID" value="NZ_JBHTII010000001.1"/>
</dbReference>
<feature type="compositionally biased region" description="Low complexity" evidence="2">
    <location>
        <begin position="196"/>
        <end position="212"/>
    </location>
</feature>
<dbReference type="EMBL" id="JBHTII010000001">
    <property type="protein sequence ID" value="MFD0789251.1"/>
    <property type="molecule type" value="Genomic_DNA"/>
</dbReference>
<feature type="domain" description="M23ase beta-sheet core" evidence="3">
    <location>
        <begin position="408"/>
        <end position="509"/>
    </location>
</feature>
<feature type="compositionally biased region" description="Polar residues" evidence="2">
    <location>
        <begin position="12"/>
        <end position="25"/>
    </location>
</feature>
<feature type="compositionally biased region" description="Basic residues" evidence="2">
    <location>
        <begin position="261"/>
        <end position="272"/>
    </location>
</feature>
<dbReference type="PANTHER" id="PTHR21666">
    <property type="entry name" value="PEPTIDASE-RELATED"/>
    <property type="match status" value="1"/>
</dbReference>
<organism evidence="4 5">
    <name type="scientific">Microbacterium insulae</name>
    <dbReference type="NCBI Taxonomy" id="483014"/>
    <lineage>
        <taxon>Bacteria</taxon>
        <taxon>Bacillati</taxon>
        <taxon>Actinomycetota</taxon>
        <taxon>Actinomycetes</taxon>
        <taxon>Micrococcales</taxon>
        <taxon>Microbacteriaceae</taxon>
        <taxon>Microbacterium</taxon>
    </lineage>
</organism>
<protein>
    <submittedName>
        <fullName evidence="4">Peptidoglycan DD-metalloendopeptidase family protein</fullName>
    </submittedName>
</protein>
<dbReference type="Gene3D" id="2.70.70.10">
    <property type="entry name" value="Glucose Permease (Domain IIA)"/>
    <property type="match status" value="1"/>
</dbReference>
<dbReference type="InterPro" id="IPR050570">
    <property type="entry name" value="Cell_wall_metabolism_enzyme"/>
</dbReference>
<dbReference type="SUPFAM" id="SSF51261">
    <property type="entry name" value="Duplicated hybrid motif"/>
    <property type="match status" value="1"/>
</dbReference>
<dbReference type="InterPro" id="IPR016047">
    <property type="entry name" value="M23ase_b-sheet_dom"/>
</dbReference>
<dbReference type="InterPro" id="IPR011055">
    <property type="entry name" value="Dup_hybrid_motif"/>
</dbReference>
<dbReference type="Pfam" id="PF01551">
    <property type="entry name" value="Peptidase_M23"/>
    <property type="match status" value="1"/>
</dbReference>
<comment type="caution">
    <text evidence="4">The sequence shown here is derived from an EMBL/GenBank/DDBJ whole genome shotgun (WGS) entry which is preliminary data.</text>
</comment>
<feature type="region of interest" description="Disordered" evidence="2">
    <location>
        <begin position="165"/>
        <end position="212"/>
    </location>
</feature>
<dbReference type="CDD" id="cd12797">
    <property type="entry name" value="M23_peptidase"/>
    <property type="match status" value="1"/>
</dbReference>
<evidence type="ECO:0000313" key="4">
    <source>
        <dbReference type="EMBL" id="MFD0789251.1"/>
    </source>
</evidence>
<dbReference type="PANTHER" id="PTHR21666:SF289">
    <property type="entry name" value="L-ALA--D-GLU ENDOPEPTIDASE"/>
    <property type="match status" value="1"/>
</dbReference>
<sequence>MAEPAPTRRSSRTSATPVQASSETLGASRAELRRRAAGLTVEQPTIAWGPQNDEKRKDASDDVAVAPLTDLPAAPTAVEIPAPAAPAEPAPLSRRARRALTGEQPIVDSAATAEFELVEPLVEVVETPVVLEADEASIVLEVVEAPVQLEVVEEPVAAEAVIETPTPAPSRRQRAARRPFVETPLETETPAPMADEVSAPAEEAAGSAAAEDAASIDEFEAAARLFSFTGEFAVPTVEDRTETAAATEDNDSSADPAAHAAPRKPRKTRQPRVSRGTAFKRVATASFSVGVMGIVGIMAVGMTTPSQAVAAASGVDASLMAPVASEGAPTTDLSPDEIQAYVAPSTVEAETLDRSGSYDTTTVAELASQAGISNFSNLFHNDPNSAIQWPFVVGVTMSYGYGMRDGKLHKGIDFTPGSGAPIQAIADGTVRVASEAGGDYGVHVIIDHEIDGQLISSHYAHMQYGSMKVVPGQKVTVGTVLGNTGNTGRSYGAHTHFELLINGTVPIDPMPWLREHAGG</sequence>
<evidence type="ECO:0000313" key="5">
    <source>
        <dbReference type="Proteomes" id="UP001597055"/>
    </source>
</evidence>
<feature type="region of interest" description="Disordered" evidence="2">
    <location>
        <begin position="239"/>
        <end position="277"/>
    </location>
</feature>
<dbReference type="Proteomes" id="UP001597055">
    <property type="component" value="Unassembled WGS sequence"/>
</dbReference>
<evidence type="ECO:0000256" key="1">
    <source>
        <dbReference type="ARBA" id="ARBA00022729"/>
    </source>
</evidence>
<keyword evidence="5" id="KW-1185">Reference proteome</keyword>
<feature type="region of interest" description="Disordered" evidence="2">
    <location>
        <begin position="73"/>
        <end position="92"/>
    </location>
</feature>
<keyword evidence="1" id="KW-0732">Signal</keyword>
<accession>A0ABW3AE19</accession>
<evidence type="ECO:0000259" key="3">
    <source>
        <dbReference type="Pfam" id="PF01551"/>
    </source>
</evidence>